<name>A0A7W9WPZ9_CASDE</name>
<dbReference type="PANTHER" id="PTHR30151">
    <property type="entry name" value="ALKANE SULFONATE ABC TRANSPORTER-RELATED, MEMBRANE SUBUNIT"/>
    <property type="match status" value="1"/>
</dbReference>
<comment type="similarity">
    <text evidence="7">Belongs to the binding-protein-dependent transport system permease family.</text>
</comment>
<dbReference type="AlphaFoldDB" id="A0A7W9WPZ9"/>
<organism evidence="9 10">
    <name type="scientific">Castellaniella defragrans</name>
    <name type="common">Alcaligenes defragrans</name>
    <dbReference type="NCBI Taxonomy" id="75697"/>
    <lineage>
        <taxon>Bacteria</taxon>
        <taxon>Pseudomonadati</taxon>
        <taxon>Pseudomonadota</taxon>
        <taxon>Betaproteobacteria</taxon>
        <taxon>Burkholderiales</taxon>
        <taxon>Alcaligenaceae</taxon>
        <taxon>Castellaniella</taxon>
    </lineage>
</organism>
<dbReference type="SUPFAM" id="SSF161098">
    <property type="entry name" value="MetI-like"/>
    <property type="match status" value="1"/>
</dbReference>
<proteinExistence type="inferred from homology"/>
<evidence type="ECO:0000256" key="3">
    <source>
        <dbReference type="ARBA" id="ARBA00022475"/>
    </source>
</evidence>
<feature type="transmembrane region" description="Helical" evidence="7">
    <location>
        <begin position="171"/>
        <end position="196"/>
    </location>
</feature>
<accession>A0A7W9WPZ9</accession>
<evidence type="ECO:0000259" key="8">
    <source>
        <dbReference type="PROSITE" id="PS50928"/>
    </source>
</evidence>
<evidence type="ECO:0000256" key="1">
    <source>
        <dbReference type="ARBA" id="ARBA00004651"/>
    </source>
</evidence>
<dbReference type="EMBL" id="JACHIB010000026">
    <property type="protein sequence ID" value="MBB6085416.1"/>
    <property type="molecule type" value="Genomic_DNA"/>
</dbReference>
<keyword evidence="5 7" id="KW-1133">Transmembrane helix</keyword>
<dbReference type="Proteomes" id="UP000541136">
    <property type="component" value="Unassembled WGS sequence"/>
</dbReference>
<protein>
    <submittedName>
        <fullName evidence="9">NitT/TauT family transport system permease protein</fullName>
    </submittedName>
</protein>
<dbReference type="RefSeq" id="WP_170288458.1">
    <property type="nucleotide sequence ID" value="NZ_JACHIB010000026.1"/>
</dbReference>
<dbReference type="InterPro" id="IPR035906">
    <property type="entry name" value="MetI-like_sf"/>
</dbReference>
<feature type="transmembrane region" description="Helical" evidence="7">
    <location>
        <begin position="112"/>
        <end position="131"/>
    </location>
</feature>
<keyword evidence="6 7" id="KW-0472">Membrane</keyword>
<dbReference type="InterPro" id="IPR000515">
    <property type="entry name" value="MetI-like"/>
</dbReference>
<gene>
    <name evidence="9" type="ORF">HNR28_003476</name>
</gene>
<evidence type="ECO:0000256" key="4">
    <source>
        <dbReference type="ARBA" id="ARBA00022692"/>
    </source>
</evidence>
<evidence type="ECO:0000313" key="9">
    <source>
        <dbReference type="EMBL" id="MBB6085416.1"/>
    </source>
</evidence>
<dbReference type="GO" id="GO:0005886">
    <property type="term" value="C:plasma membrane"/>
    <property type="evidence" value="ECO:0007669"/>
    <property type="project" value="UniProtKB-SubCell"/>
</dbReference>
<evidence type="ECO:0000256" key="6">
    <source>
        <dbReference type="ARBA" id="ARBA00023136"/>
    </source>
</evidence>
<evidence type="ECO:0000313" key="10">
    <source>
        <dbReference type="Proteomes" id="UP000541136"/>
    </source>
</evidence>
<keyword evidence="2 7" id="KW-0813">Transport</keyword>
<dbReference type="PROSITE" id="PS50928">
    <property type="entry name" value="ABC_TM1"/>
    <property type="match status" value="1"/>
</dbReference>
<dbReference type="PANTHER" id="PTHR30151:SF20">
    <property type="entry name" value="ABC TRANSPORTER PERMEASE PROTEIN HI_0355-RELATED"/>
    <property type="match status" value="1"/>
</dbReference>
<evidence type="ECO:0000256" key="5">
    <source>
        <dbReference type="ARBA" id="ARBA00022989"/>
    </source>
</evidence>
<sequence>MAIILVFLEAGPRSGLVDSFTLPPLSAILARASQLLVEPTFWYRYLGPSLLAILLAFALAAVGGIIIGLILWRFAPIRGIFDPWLSIYYAIPTFALYPLLVVVAGIGLVPVILLGALLGIVSVITSTLDGLDSIPRITIKLARSLQLSTLDHVLKILMPSIVNQIVVGLRLALSFSIIGVMASEFILSTYGLGYFISYAYDHFSVNDMYAGIVIVLFFALGVNFLFGLLLRGRGKRV</sequence>
<reference evidence="9 10" key="1">
    <citation type="submission" date="2020-08" db="EMBL/GenBank/DDBJ databases">
        <title>Genomic Encyclopedia of Type Strains, Phase IV (KMG-IV): sequencing the most valuable type-strain genomes for metagenomic binning, comparative biology and taxonomic classification.</title>
        <authorList>
            <person name="Goeker M."/>
        </authorList>
    </citation>
    <scope>NUCLEOTIDE SEQUENCE [LARGE SCALE GENOMIC DNA]</scope>
    <source>
        <strain evidence="9 10">DSM 12141</strain>
    </source>
</reference>
<feature type="transmembrane region" description="Helical" evidence="7">
    <location>
        <begin position="50"/>
        <end position="75"/>
    </location>
</feature>
<comment type="subcellular location">
    <subcellularLocation>
        <location evidence="1 7">Cell membrane</location>
        <topology evidence="1 7">Multi-pass membrane protein</topology>
    </subcellularLocation>
</comment>
<dbReference type="CDD" id="cd06261">
    <property type="entry name" value="TM_PBP2"/>
    <property type="match status" value="1"/>
</dbReference>
<keyword evidence="3" id="KW-1003">Cell membrane</keyword>
<dbReference type="GO" id="GO:0055085">
    <property type="term" value="P:transmembrane transport"/>
    <property type="evidence" value="ECO:0007669"/>
    <property type="project" value="InterPro"/>
</dbReference>
<keyword evidence="4 7" id="KW-0812">Transmembrane</keyword>
<feature type="domain" description="ABC transmembrane type-1" evidence="8">
    <location>
        <begin position="46"/>
        <end position="226"/>
    </location>
</feature>
<dbReference type="Gene3D" id="1.10.3720.10">
    <property type="entry name" value="MetI-like"/>
    <property type="match status" value="1"/>
</dbReference>
<feature type="transmembrane region" description="Helical" evidence="7">
    <location>
        <begin position="208"/>
        <end position="230"/>
    </location>
</feature>
<dbReference type="Pfam" id="PF00528">
    <property type="entry name" value="BPD_transp_1"/>
    <property type="match status" value="1"/>
</dbReference>
<evidence type="ECO:0000256" key="2">
    <source>
        <dbReference type="ARBA" id="ARBA00022448"/>
    </source>
</evidence>
<feature type="transmembrane region" description="Helical" evidence="7">
    <location>
        <begin position="87"/>
        <end position="106"/>
    </location>
</feature>
<evidence type="ECO:0000256" key="7">
    <source>
        <dbReference type="RuleBase" id="RU363032"/>
    </source>
</evidence>
<comment type="caution">
    <text evidence="9">The sequence shown here is derived from an EMBL/GenBank/DDBJ whole genome shotgun (WGS) entry which is preliminary data.</text>
</comment>